<feature type="compositionally biased region" description="Basic residues" evidence="1">
    <location>
        <begin position="1"/>
        <end position="12"/>
    </location>
</feature>
<reference evidence="2" key="2">
    <citation type="submission" date="2024-03" db="EMBL/GenBank/DDBJ databases">
        <authorList>
            <person name="Ni Y."/>
            <person name="Xu T."/>
            <person name="Yan S."/>
            <person name="Chen L."/>
            <person name="Wang Y."/>
        </authorList>
    </citation>
    <scope>NUCLEOTIDE SEQUENCE</scope>
    <source>
        <strain evidence="2">NBD1</strain>
    </source>
</reference>
<feature type="region of interest" description="Disordered" evidence="1">
    <location>
        <begin position="1"/>
        <end position="24"/>
    </location>
</feature>
<proteinExistence type="predicted"/>
<reference evidence="2" key="1">
    <citation type="journal article" date="2024" name="Environ. Microbiol. Rep.">
        <title>Hiding in plain sight: The discovery of complete genomes of 11 hypothetical spindle-shaped viruses that putatively infect mesophilic ammonia-oxidizing archaea.</title>
        <authorList>
            <person name="Ni Y."/>
            <person name="Xu T."/>
            <person name="Yan S."/>
            <person name="Chen L."/>
            <person name="Wang Y."/>
        </authorList>
    </citation>
    <scope>NUCLEOTIDE SEQUENCE</scope>
    <source>
        <strain evidence="2">NBD1</strain>
    </source>
</reference>
<evidence type="ECO:0000313" key="2">
    <source>
        <dbReference type="EMBL" id="DBA51923.1"/>
    </source>
</evidence>
<evidence type="ECO:0000256" key="1">
    <source>
        <dbReference type="SAM" id="MobiDB-lite"/>
    </source>
</evidence>
<sequence>MRYKKLLKHKRNTRDDTKSFSKNSEKRIYTYADGSYRTQSHLNGKYHTYNKNGREIKKR</sequence>
<feature type="compositionally biased region" description="Basic and acidic residues" evidence="1">
    <location>
        <begin position="13"/>
        <end position="24"/>
    </location>
</feature>
<name>A0AAT9J7B5_9VIRU</name>
<organism evidence="2">
    <name type="scientific">Nitrosopumilaceae spindle-shaped virus</name>
    <dbReference type="NCBI Taxonomy" id="3065433"/>
    <lineage>
        <taxon>Viruses</taxon>
    </lineage>
</organism>
<dbReference type="EMBL" id="BK067787">
    <property type="protein sequence ID" value="DBA51923.1"/>
    <property type="molecule type" value="Genomic_DNA"/>
</dbReference>
<protein>
    <submittedName>
        <fullName evidence="2">ORF7</fullName>
    </submittedName>
</protein>
<accession>A0AAT9J7B5</accession>
<feature type="region of interest" description="Disordered" evidence="1">
    <location>
        <begin position="40"/>
        <end position="59"/>
    </location>
</feature>